<protein>
    <submittedName>
        <fullName evidence="3">Uncharacterized protein</fullName>
    </submittedName>
</protein>
<keyword evidence="4" id="KW-1185">Reference proteome</keyword>
<name>A0A4U1C483_9SPHI</name>
<sequence length="600" mass="65823">MRKTLLLFMLLSVKLTFGQLTDDFSDGNFTANPSWVGQNSQFYVNANGQLQSALSSTAQLVSLSTANFLALNTQWDFFVQMNFDPSSSNQARIYLIADQQDLSGSLNGYFIQIGESGSTDSYDLFRQTGTTVTKIIDGAAKSRADVNLLKAKIKVIRDEYGKWELYTDITGANNFVIEGTTTDLTHVNSDWFGVRCNYTATRSAGFIFDDFKIVALTPDITPPVLLSAKALDEFNIEVVFSERLQVSSAFMASNYTVTNLGNPVNVSNTTIANVYKLTFASALPNGENKLTVHNLSDLAGNPIVANSLASFFYLKPYTLKKGDILISEVLSNPRTGGVDFVEIYNNTNQILDVKELQLANTDAAGQPANIKNVSTASVYVPAKTYWVLTTNPTTIQQHYDVKYPNQLIQMSSLPAYNNDQGTVVLLTSNGVLEQLNYNEKMHIKLLQDGDGVSLERISFAADANAIGNFKSAAQSVGFATPTAKNSQEFDNSITKSKVSIANKVFSPDDDGFEDVLKIDYNFITNGYVATVNIYTDRGVLVRKLQRNTTIASNGFFTWDGLNDAGIKGNIGIYIIKFDAFTANGKMESFKQTCVLAAKLN</sequence>
<dbReference type="RefSeq" id="WP_136877973.1">
    <property type="nucleotide sequence ID" value="NZ_SWBO01000010.1"/>
</dbReference>
<evidence type="ECO:0000256" key="1">
    <source>
        <dbReference type="ARBA" id="ARBA00022729"/>
    </source>
</evidence>
<dbReference type="OrthoDB" id="9758406at2"/>
<evidence type="ECO:0000313" key="3">
    <source>
        <dbReference type="EMBL" id="TKB98049.1"/>
    </source>
</evidence>
<dbReference type="AlphaFoldDB" id="A0A4U1C483"/>
<proteinExistence type="predicted"/>
<feature type="chain" id="PRO_5020734956" evidence="2">
    <location>
        <begin position="19"/>
        <end position="600"/>
    </location>
</feature>
<dbReference type="Proteomes" id="UP000310477">
    <property type="component" value="Unassembled WGS sequence"/>
</dbReference>
<organism evidence="3 4">
    <name type="scientific">Pedobacter cryotolerans</name>
    <dbReference type="NCBI Taxonomy" id="2571270"/>
    <lineage>
        <taxon>Bacteria</taxon>
        <taxon>Pseudomonadati</taxon>
        <taxon>Bacteroidota</taxon>
        <taxon>Sphingobacteriia</taxon>
        <taxon>Sphingobacteriales</taxon>
        <taxon>Sphingobacteriaceae</taxon>
        <taxon>Pedobacter</taxon>
    </lineage>
</organism>
<dbReference type="Gene3D" id="2.60.40.1220">
    <property type="match status" value="1"/>
</dbReference>
<evidence type="ECO:0000256" key="2">
    <source>
        <dbReference type="SAM" id="SignalP"/>
    </source>
</evidence>
<dbReference type="Gene3D" id="2.60.40.4070">
    <property type="match status" value="1"/>
</dbReference>
<dbReference type="EMBL" id="SWBO01000010">
    <property type="protein sequence ID" value="TKB98049.1"/>
    <property type="molecule type" value="Genomic_DNA"/>
</dbReference>
<comment type="caution">
    <text evidence="3">The sequence shown here is derived from an EMBL/GenBank/DDBJ whole genome shotgun (WGS) entry which is preliminary data.</text>
</comment>
<gene>
    <name evidence="3" type="ORF">FA045_15425</name>
</gene>
<dbReference type="InterPro" id="IPR014755">
    <property type="entry name" value="Cu-Rt/internalin_Ig-like"/>
</dbReference>
<feature type="signal peptide" evidence="2">
    <location>
        <begin position="1"/>
        <end position="18"/>
    </location>
</feature>
<reference evidence="3 4" key="1">
    <citation type="submission" date="2019-04" db="EMBL/GenBank/DDBJ databases">
        <title>Pedobacter sp. AR-2-6 sp. nov., isolated from Arctic soil.</title>
        <authorList>
            <person name="Dahal R.H."/>
            <person name="Kim D.-U."/>
        </authorList>
    </citation>
    <scope>NUCLEOTIDE SEQUENCE [LARGE SCALE GENOMIC DNA]</scope>
    <source>
        <strain evidence="3 4">AR-2-6</strain>
    </source>
</reference>
<evidence type="ECO:0000313" key="4">
    <source>
        <dbReference type="Proteomes" id="UP000310477"/>
    </source>
</evidence>
<keyword evidence="1 2" id="KW-0732">Signal</keyword>
<accession>A0A4U1C483</accession>